<comment type="subcellular location">
    <subcellularLocation>
        <location evidence="1">Secreted</location>
    </subcellularLocation>
</comment>
<evidence type="ECO:0000313" key="6">
    <source>
        <dbReference type="EMBL" id="OGF40956.1"/>
    </source>
</evidence>
<reference evidence="6 7" key="1">
    <citation type="journal article" date="2016" name="Nat. Commun.">
        <title>Thousands of microbial genomes shed light on interconnected biogeochemical processes in an aquifer system.</title>
        <authorList>
            <person name="Anantharaman K."/>
            <person name="Brown C.T."/>
            <person name="Hug L.A."/>
            <person name="Sharon I."/>
            <person name="Castelle C.J."/>
            <person name="Probst A.J."/>
            <person name="Thomas B.C."/>
            <person name="Singh A."/>
            <person name="Wilkins M.J."/>
            <person name="Karaoz U."/>
            <person name="Brodie E.L."/>
            <person name="Williams K.H."/>
            <person name="Hubbard S.S."/>
            <person name="Banfield J.F."/>
        </authorList>
    </citation>
    <scope>NUCLEOTIDE SEQUENCE [LARGE SCALE GENOMIC DNA]</scope>
</reference>
<evidence type="ECO:0000256" key="1">
    <source>
        <dbReference type="ARBA" id="ARBA00004613"/>
    </source>
</evidence>
<keyword evidence="4" id="KW-0106">Calcium</keyword>
<gene>
    <name evidence="6" type="ORF">A2531_04145</name>
</gene>
<dbReference type="SUPFAM" id="SSF103647">
    <property type="entry name" value="TSP type-3 repeat"/>
    <property type="match status" value="1"/>
</dbReference>
<dbReference type="EMBL" id="MFGO01000018">
    <property type="protein sequence ID" value="OGF40956.1"/>
    <property type="molecule type" value="Genomic_DNA"/>
</dbReference>
<evidence type="ECO:0000313" key="7">
    <source>
        <dbReference type="Proteomes" id="UP000177579"/>
    </source>
</evidence>
<dbReference type="Pfam" id="PF18884">
    <property type="entry name" value="TSP3_bac"/>
    <property type="match status" value="2"/>
</dbReference>
<keyword evidence="2" id="KW-0964">Secreted</keyword>
<dbReference type="InterPro" id="IPR028974">
    <property type="entry name" value="TSP_type-3_rpt"/>
</dbReference>
<dbReference type="InterPro" id="IPR059100">
    <property type="entry name" value="TSP3_bac"/>
</dbReference>
<keyword evidence="3" id="KW-0732">Signal</keyword>
<organism evidence="6 7">
    <name type="scientific">Candidatus Falkowbacteria bacterium RIFOXYD2_FULL_34_120</name>
    <dbReference type="NCBI Taxonomy" id="1798007"/>
    <lineage>
        <taxon>Bacteria</taxon>
        <taxon>Candidatus Falkowiibacteriota</taxon>
    </lineage>
</organism>
<feature type="compositionally biased region" description="Basic and acidic residues" evidence="5">
    <location>
        <begin position="22"/>
        <end position="37"/>
    </location>
</feature>
<sequence>MKINIKENDEEVDSDNDGLSNKLEKWYGTDPLRKDTDNDGFSDYNEVQNKYNPVGEGRME</sequence>
<evidence type="ECO:0000256" key="2">
    <source>
        <dbReference type="ARBA" id="ARBA00022525"/>
    </source>
</evidence>
<dbReference type="GO" id="GO:0005509">
    <property type="term" value="F:calcium ion binding"/>
    <property type="evidence" value="ECO:0007669"/>
    <property type="project" value="InterPro"/>
</dbReference>
<evidence type="ECO:0000256" key="5">
    <source>
        <dbReference type="SAM" id="MobiDB-lite"/>
    </source>
</evidence>
<protein>
    <submittedName>
        <fullName evidence="6">Uncharacterized protein</fullName>
    </submittedName>
</protein>
<feature type="region of interest" description="Disordered" evidence="5">
    <location>
        <begin position="1"/>
        <end position="60"/>
    </location>
</feature>
<proteinExistence type="predicted"/>
<name>A0A1F5TPY9_9BACT</name>
<dbReference type="AlphaFoldDB" id="A0A1F5TPY9"/>
<evidence type="ECO:0000256" key="3">
    <source>
        <dbReference type="ARBA" id="ARBA00022729"/>
    </source>
</evidence>
<accession>A0A1F5TPY9</accession>
<comment type="caution">
    <text evidence="6">The sequence shown here is derived from an EMBL/GenBank/DDBJ whole genome shotgun (WGS) entry which is preliminary data.</text>
</comment>
<dbReference type="Proteomes" id="UP000177579">
    <property type="component" value="Unassembled WGS sequence"/>
</dbReference>
<evidence type="ECO:0000256" key="4">
    <source>
        <dbReference type="ARBA" id="ARBA00022837"/>
    </source>
</evidence>